<protein>
    <recommendedName>
        <fullName evidence="1">alkaline phosphatase</fullName>
        <ecNumber evidence="1">3.1.3.1</ecNumber>
    </recommendedName>
</protein>
<feature type="binding site" evidence="3">
    <location>
        <position position="172"/>
    </location>
    <ligand>
        <name>Mg(2+)</name>
        <dbReference type="ChEBI" id="CHEBI:18420"/>
    </ligand>
</feature>
<accession>A0AA38LX94</accession>
<dbReference type="Pfam" id="PF00245">
    <property type="entry name" value="Alk_phosphatase"/>
    <property type="match status" value="1"/>
</dbReference>
<dbReference type="InterPro" id="IPR001952">
    <property type="entry name" value="Alkaline_phosphatase"/>
</dbReference>
<sequence>MLSNVLLLALVSSSALAQSFRRTGACPKLGCVFPPDQTDFIAGQTFDIRIEAQAPVNGTEAYNGGKVDPEFSLHIGGEGAELVPITQFLGVPESTVSSYNFTYFEDYFAQDAGARTPVNVLAKSYRNVQLHNPGTYRVVFKYNNGMTTEAKWCVKPLAKVAKAKNMIFFVGDGMATSMISAARLLAHKTINGKYQTTLKLDEAPAYGSQMTHSLDSFITDSANSASALFTGKKMTVNGLNAYTDSTGRGFGNPAVESVFEMFRRITGGQVGIVSKAYIADATPAAVCAHTAQRAQYTSIIEQYLNGISGNQSWFPWGGVDLLFGGGAEDFLPGPGNGNVSQFERWQQFGYQLGLNNTQLQAFDNSQRALGLFTQGNISTWLDQNVYKNALDLAVKPRGGRGAYDQPGLKQMTTKAIDILSTRAKARGTGWTLMSEAALIDKEMHVQDVDRALGDLLELDDTVRATLEHLKEIGELDDTLVVITADHGHGFDVFGSADTKYLDAQTTDRAKRNAVGVYEQSGLSAYQVPAGVAPNNQTIFKGPNGPGFPVNWDPRYTIAHGWSAFPDKREDFQVNNQSERVPAIRANASAGFFFNPADNQRGFSMSGNIGGSNGQGVHSLVDVPIYAFGPGHELFRGVMGNVDLAFRVAEALGLGRDSNVTAPYKK</sequence>
<feature type="binding site" evidence="3">
    <location>
        <position position="444"/>
    </location>
    <ligand>
        <name>Zn(2+)</name>
        <dbReference type="ChEBI" id="CHEBI:29105"/>
        <label>2</label>
    </ligand>
</feature>
<dbReference type="Proteomes" id="UP001164286">
    <property type="component" value="Unassembled WGS sequence"/>
</dbReference>
<feature type="binding site" evidence="3">
    <location>
        <position position="440"/>
    </location>
    <ligand>
        <name>Zn(2+)</name>
        <dbReference type="ChEBI" id="CHEBI:29105"/>
        <label>2</label>
    </ligand>
</feature>
<comment type="caution">
    <text evidence="6">The sequence shown here is derived from an EMBL/GenBank/DDBJ whole genome shotgun (WGS) entry which is preliminary data.</text>
</comment>
<feature type="binding site" evidence="3">
    <location>
        <position position="172"/>
    </location>
    <ligand>
        <name>Zn(2+)</name>
        <dbReference type="ChEBI" id="CHEBI:29105"/>
        <label>2</label>
    </ligand>
</feature>
<feature type="binding site" evidence="3">
    <location>
        <position position="486"/>
    </location>
    <ligand>
        <name>Zn(2+)</name>
        <dbReference type="ChEBI" id="CHEBI:29105"/>
        <label>2</label>
    </ligand>
</feature>
<dbReference type="EC" id="3.1.3.1" evidence="1"/>
<dbReference type="GO" id="GO:0046872">
    <property type="term" value="F:metal ion binding"/>
    <property type="evidence" value="ECO:0007669"/>
    <property type="project" value="UniProtKB-KW"/>
</dbReference>
<comment type="cofactor">
    <cofactor evidence="3">
        <name>Mg(2+)</name>
        <dbReference type="ChEBI" id="CHEBI:18420"/>
    </cofactor>
    <text evidence="3">Binds 1 Mg(2+) ion.</text>
</comment>
<dbReference type="PANTHER" id="PTHR11596:SF72">
    <property type="entry name" value="ALKALINE PHOSPHATASE"/>
    <property type="match status" value="1"/>
</dbReference>
<gene>
    <name evidence="6" type="ORF">MKK02DRAFT_45836</name>
</gene>
<feature type="active site" description="Phosphoserine intermediate" evidence="2">
    <location>
        <position position="221"/>
    </location>
</feature>
<evidence type="ECO:0000256" key="4">
    <source>
        <dbReference type="RuleBase" id="RU003946"/>
    </source>
</evidence>
<dbReference type="EMBL" id="JAKWFO010000005">
    <property type="protein sequence ID" value="KAI9637126.1"/>
    <property type="molecule type" value="Genomic_DNA"/>
</dbReference>
<dbReference type="Gene3D" id="3.40.720.10">
    <property type="entry name" value="Alkaline Phosphatase, subunit A"/>
    <property type="match status" value="1"/>
</dbReference>
<dbReference type="PRINTS" id="PR00113">
    <property type="entry name" value="ALKPHPHTASE"/>
</dbReference>
<evidence type="ECO:0000313" key="7">
    <source>
        <dbReference type="Proteomes" id="UP001164286"/>
    </source>
</evidence>
<feature type="binding site" evidence="3">
    <location>
        <position position="280"/>
    </location>
    <ligand>
        <name>Mg(2+)</name>
        <dbReference type="ChEBI" id="CHEBI:18420"/>
    </ligand>
</feature>
<name>A0AA38LX94_9TREE</name>
<dbReference type="SMART" id="SM00098">
    <property type="entry name" value="alkPPc"/>
    <property type="match status" value="1"/>
</dbReference>
<evidence type="ECO:0000256" key="2">
    <source>
        <dbReference type="PIRSR" id="PIRSR601952-1"/>
    </source>
</evidence>
<reference evidence="6" key="1">
    <citation type="journal article" date="2022" name="G3 (Bethesda)">
        <title>High quality genome of the basidiomycete yeast Dioszegia hungarica PDD-24b-2 isolated from cloud water.</title>
        <authorList>
            <person name="Jarrige D."/>
            <person name="Haridas S."/>
            <person name="Bleykasten-Grosshans C."/>
            <person name="Joly M."/>
            <person name="Nadalig T."/>
            <person name="Sancelme M."/>
            <person name="Vuilleumier S."/>
            <person name="Grigoriev I.V."/>
            <person name="Amato P."/>
            <person name="Bringel F."/>
        </authorList>
    </citation>
    <scope>NUCLEOTIDE SEQUENCE</scope>
    <source>
        <strain evidence="6">PDD-24b-2</strain>
    </source>
</reference>
<evidence type="ECO:0000256" key="1">
    <source>
        <dbReference type="ARBA" id="ARBA00012647"/>
    </source>
</evidence>
<evidence type="ECO:0000256" key="3">
    <source>
        <dbReference type="PIRSR" id="PIRSR601952-2"/>
    </source>
</evidence>
<evidence type="ECO:0000256" key="5">
    <source>
        <dbReference type="SAM" id="SignalP"/>
    </source>
</evidence>
<comment type="similarity">
    <text evidence="4">Belongs to the alkaline phosphatase family.</text>
</comment>
<dbReference type="RefSeq" id="XP_052946903.1">
    <property type="nucleotide sequence ID" value="XM_053093638.1"/>
</dbReference>
<keyword evidence="5" id="KW-0732">Signal</keyword>
<feature type="binding site" evidence="3">
    <location>
        <position position="435"/>
    </location>
    <ligand>
        <name>Mg(2+)</name>
        <dbReference type="ChEBI" id="CHEBI:18420"/>
    </ligand>
</feature>
<dbReference type="AlphaFoldDB" id="A0AA38LX94"/>
<dbReference type="InterPro" id="IPR017850">
    <property type="entry name" value="Alkaline_phosphatase_core_sf"/>
</dbReference>
<feature type="binding site" evidence="3">
    <location>
        <position position="485"/>
    </location>
    <ligand>
        <name>Zn(2+)</name>
        <dbReference type="ChEBI" id="CHEBI:29105"/>
        <label>2</label>
    </ligand>
</feature>
<keyword evidence="3" id="KW-0479">Metal-binding</keyword>
<dbReference type="GO" id="GO:0004035">
    <property type="term" value="F:alkaline phosphatase activity"/>
    <property type="evidence" value="ECO:0007669"/>
    <property type="project" value="UniProtKB-EC"/>
</dbReference>
<organism evidence="6 7">
    <name type="scientific">Dioszegia hungarica</name>
    <dbReference type="NCBI Taxonomy" id="4972"/>
    <lineage>
        <taxon>Eukaryota</taxon>
        <taxon>Fungi</taxon>
        <taxon>Dikarya</taxon>
        <taxon>Basidiomycota</taxon>
        <taxon>Agaricomycotina</taxon>
        <taxon>Tremellomycetes</taxon>
        <taxon>Tremellales</taxon>
        <taxon>Bulleribasidiaceae</taxon>
        <taxon>Dioszegia</taxon>
    </lineage>
</organism>
<dbReference type="CDD" id="cd16012">
    <property type="entry name" value="ALP"/>
    <property type="match status" value="1"/>
</dbReference>
<proteinExistence type="inferred from homology"/>
<dbReference type="SUPFAM" id="SSF53649">
    <property type="entry name" value="Alkaline phosphatase-like"/>
    <property type="match status" value="1"/>
</dbReference>
<dbReference type="PANTHER" id="PTHR11596">
    <property type="entry name" value="ALKALINE PHOSPHATASE"/>
    <property type="match status" value="1"/>
</dbReference>
<keyword evidence="3" id="KW-0862">Zinc</keyword>
<feature type="binding site" evidence="3">
    <location>
        <position position="617"/>
    </location>
    <ligand>
        <name>Zn(2+)</name>
        <dbReference type="ChEBI" id="CHEBI:29105"/>
        <label>2</label>
    </ligand>
</feature>
<evidence type="ECO:0000313" key="6">
    <source>
        <dbReference type="EMBL" id="KAI9637126.1"/>
    </source>
</evidence>
<keyword evidence="7" id="KW-1185">Reference proteome</keyword>
<feature type="signal peptide" evidence="5">
    <location>
        <begin position="1"/>
        <end position="17"/>
    </location>
</feature>
<feature type="binding site" evidence="3">
    <location>
        <position position="282"/>
    </location>
    <ligand>
        <name>Mg(2+)</name>
        <dbReference type="ChEBI" id="CHEBI:18420"/>
    </ligand>
</feature>
<dbReference type="GeneID" id="77732843"/>
<comment type="cofactor">
    <cofactor evidence="3">
        <name>Zn(2+)</name>
        <dbReference type="ChEBI" id="CHEBI:29105"/>
    </cofactor>
    <text evidence="3">Binds 2 Zn(2+) ions.</text>
</comment>
<feature type="chain" id="PRO_5041426816" description="alkaline phosphatase" evidence="5">
    <location>
        <begin position="18"/>
        <end position="665"/>
    </location>
</feature>
<keyword evidence="3" id="KW-0460">Magnesium</keyword>